<dbReference type="NCBIfam" id="NF033517">
    <property type="entry name" value="transpos_IS66"/>
    <property type="match status" value="1"/>
</dbReference>
<dbReference type="Proteomes" id="UP001143810">
    <property type="component" value="Unassembled WGS sequence"/>
</dbReference>
<dbReference type="PANTHER" id="PTHR33678:SF1">
    <property type="entry name" value="BLL1576 PROTEIN"/>
    <property type="match status" value="1"/>
</dbReference>
<proteinExistence type="predicted"/>
<evidence type="ECO:0000256" key="1">
    <source>
        <dbReference type="SAM" id="MobiDB-lite"/>
    </source>
</evidence>
<reference evidence="4" key="2">
    <citation type="submission" date="2022-04" db="EMBL/GenBank/DDBJ databases">
        <authorList>
            <person name="Fokt H."/>
            <person name="Baines J."/>
        </authorList>
    </citation>
    <scope>NUCLEOTIDE SEQUENCE</scope>
    <source>
        <strain evidence="4">KH569_7</strain>
    </source>
</reference>
<comment type="caution">
    <text evidence="4">The sequence shown here is derived from an EMBL/GenBank/DDBJ whole genome shotgun (WGS) entry which is preliminary data.</text>
</comment>
<name>A0A9X2SWR2_9BACE</name>
<feature type="domain" description="Transposase IS66 C-terminal" evidence="3">
    <location>
        <begin position="475"/>
        <end position="505"/>
    </location>
</feature>
<dbReference type="EMBL" id="JAMZEE010000046">
    <property type="protein sequence ID" value="MCR6509504.1"/>
    <property type="molecule type" value="Genomic_DNA"/>
</dbReference>
<feature type="region of interest" description="Disordered" evidence="1">
    <location>
        <begin position="28"/>
        <end position="105"/>
    </location>
</feature>
<evidence type="ECO:0000313" key="5">
    <source>
        <dbReference type="Proteomes" id="UP001143810"/>
    </source>
</evidence>
<gene>
    <name evidence="4" type="ORF">M1B78_15410</name>
</gene>
<evidence type="ECO:0000259" key="3">
    <source>
        <dbReference type="Pfam" id="PF13817"/>
    </source>
</evidence>
<feature type="domain" description="Transposase IS66 central" evidence="2">
    <location>
        <begin position="183"/>
        <end position="468"/>
    </location>
</feature>
<dbReference type="Pfam" id="PF03050">
    <property type="entry name" value="DDE_Tnp_IS66"/>
    <property type="match status" value="1"/>
</dbReference>
<dbReference type="Pfam" id="PF13817">
    <property type="entry name" value="DDE_Tnp_IS66_C"/>
    <property type="match status" value="1"/>
</dbReference>
<evidence type="ECO:0000259" key="2">
    <source>
        <dbReference type="Pfam" id="PF03050"/>
    </source>
</evidence>
<dbReference type="InterPro" id="IPR052344">
    <property type="entry name" value="Transposase-related"/>
</dbReference>
<dbReference type="AlphaFoldDB" id="A0A9X2SWR2"/>
<dbReference type="PANTHER" id="PTHR33678">
    <property type="entry name" value="BLL1576 PROTEIN"/>
    <property type="match status" value="1"/>
</dbReference>
<organism evidence="4 5">
    <name type="scientific">Bacteroides muris</name>
    <name type="common">ex Fokt et al. 2023</name>
    <dbReference type="NCBI Taxonomy" id="2937417"/>
    <lineage>
        <taxon>Bacteria</taxon>
        <taxon>Pseudomonadati</taxon>
        <taxon>Bacteroidota</taxon>
        <taxon>Bacteroidia</taxon>
        <taxon>Bacteroidales</taxon>
        <taxon>Bacteroidaceae</taxon>
        <taxon>Bacteroides</taxon>
    </lineage>
</organism>
<accession>A0A9X2SWR2</accession>
<dbReference type="InterPro" id="IPR039552">
    <property type="entry name" value="IS66_C"/>
</dbReference>
<dbReference type="InterPro" id="IPR004291">
    <property type="entry name" value="Transposase_IS66_central"/>
</dbReference>
<feature type="compositionally biased region" description="Polar residues" evidence="1">
    <location>
        <begin position="82"/>
        <end position="93"/>
    </location>
</feature>
<feature type="compositionally biased region" description="Basic and acidic residues" evidence="1">
    <location>
        <begin position="28"/>
        <end position="62"/>
    </location>
</feature>
<evidence type="ECO:0000313" key="4">
    <source>
        <dbReference type="EMBL" id="MCR6509504.1"/>
    </source>
</evidence>
<protein>
    <submittedName>
        <fullName evidence="4">IS66 family transposase</fullName>
    </submittedName>
</protein>
<reference evidence="4" key="1">
    <citation type="journal article" date="2022" name="Arch. Microbiol.">
        <title>Bacteroides muris sp. nov. isolated from the cecum of wild-derived house mice.</title>
        <authorList>
            <person name="Fokt H."/>
            <person name="Unni R."/>
            <person name="Repnik U."/>
            <person name="Schmitz R.A."/>
            <person name="Bramkamp M."/>
            <person name="Baines J.F."/>
            <person name="Unterweger D."/>
        </authorList>
    </citation>
    <scope>NUCLEOTIDE SEQUENCE</scope>
    <source>
        <strain evidence="4">KH569_7</strain>
    </source>
</reference>
<sequence>MRKQLDAKDDVNRMLANEISSLRLQLEDSRKHRFGRTSEQRRLLNNRNIDRSAMEKSEYDGSDKEDDDDNNKADGNEAGGNTSSDNATAQSNKPSRRKETAPRAVKTKLKVDKVVVHEVDEYYTLPEGGRFMNRNGMPDVWEYRVIEHVRAHNVEHVCKVARVKLADGTFANTMEHPLKDLGGIFSPELLARLLCLKYDFSMPENRQIRLLAREGIHISNTTLNSYIHNGIAKLKDFIGEVFKGFVQQAEYLMVDETTELVGVETKEGKAYRRKYLWAFFAKHMKMVYYHYNNGSRSSDAAKSFLEHFMGTLSTDGYTVYRMFDGEDSRVLHIGCWTHCRRLWVDALPSDRTATEIIDSIGDMFMNEDLFRTMKLSGEQIKGKRRKLTGPILESIHHKVVMMMQDAKIMANELMRKAANYTLNQWKSLRNILKDGAAEISNNLCEQRMKPVKLLLKNCMDIGSEDAAENSAFVFSLIESCKLNGIDPQDYLKHLFECILHGKDCDKKTLLPCFYKPEC</sequence>